<dbReference type="InterPro" id="IPR040255">
    <property type="entry name" value="Non-specific_endonuclease"/>
</dbReference>
<evidence type="ECO:0000256" key="1">
    <source>
        <dbReference type="ARBA" id="ARBA00001946"/>
    </source>
</evidence>
<dbReference type="InterPro" id="IPR044925">
    <property type="entry name" value="His-Me_finger_sf"/>
</dbReference>
<evidence type="ECO:0000259" key="10">
    <source>
        <dbReference type="SMART" id="SM00477"/>
    </source>
</evidence>
<evidence type="ECO:0000256" key="6">
    <source>
        <dbReference type="ARBA" id="ARBA00022801"/>
    </source>
</evidence>
<feature type="domain" description="DNA/RNA non-specific endonuclease/pyrophosphatase/phosphodiesterase" evidence="11">
    <location>
        <begin position="53"/>
        <end position="242"/>
    </location>
</feature>
<dbReference type="GO" id="GO:0004519">
    <property type="term" value="F:endonuclease activity"/>
    <property type="evidence" value="ECO:0007669"/>
    <property type="project" value="UniProtKB-KW"/>
</dbReference>
<comment type="caution">
    <text evidence="12">The sequence shown here is derived from an EMBL/GenBank/DDBJ whole genome shotgun (WGS) entry which is preliminary data.</text>
</comment>
<comment type="cofactor">
    <cofactor evidence="1 8">
        <name>Mg(2+)</name>
        <dbReference type="ChEBI" id="CHEBI:18420"/>
    </cofactor>
</comment>
<keyword evidence="6 8" id="KW-0378">Hydrolase</keyword>
<evidence type="ECO:0000256" key="9">
    <source>
        <dbReference type="SAM" id="SignalP"/>
    </source>
</evidence>
<dbReference type="RefSeq" id="WP_379754246.1">
    <property type="nucleotide sequence ID" value="NZ_JBHSMR010000013.1"/>
</dbReference>
<accession>A0ABW0MNG1</accession>
<feature type="chain" id="PRO_5047343146" description="Endonuclease" evidence="9">
    <location>
        <begin position="24"/>
        <end position="272"/>
    </location>
</feature>
<dbReference type="SMART" id="SM00477">
    <property type="entry name" value="NUC"/>
    <property type="match status" value="1"/>
</dbReference>
<evidence type="ECO:0000256" key="4">
    <source>
        <dbReference type="ARBA" id="ARBA00022723"/>
    </source>
</evidence>
<reference evidence="13" key="1">
    <citation type="journal article" date="2019" name="Int. J. Syst. Evol. Microbiol.">
        <title>The Global Catalogue of Microorganisms (GCM) 10K type strain sequencing project: providing services to taxonomists for standard genome sequencing and annotation.</title>
        <authorList>
            <consortium name="The Broad Institute Genomics Platform"/>
            <consortium name="The Broad Institute Genome Sequencing Center for Infectious Disease"/>
            <person name="Wu L."/>
            <person name="Ma J."/>
        </authorList>
    </citation>
    <scope>NUCLEOTIDE SEQUENCE [LARGE SCALE GENOMIC DNA]</scope>
    <source>
        <strain evidence="13">CCUG 43111</strain>
    </source>
</reference>
<organism evidence="12 13">
    <name type="scientific">Massilia suwonensis</name>
    <dbReference type="NCBI Taxonomy" id="648895"/>
    <lineage>
        <taxon>Bacteria</taxon>
        <taxon>Pseudomonadati</taxon>
        <taxon>Pseudomonadota</taxon>
        <taxon>Betaproteobacteria</taxon>
        <taxon>Burkholderiales</taxon>
        <taxon>Oxalobacteraceae</taxon>
        <taxon>Telluria group</taxon>
        <taxon>Massilia</taxon>
    </lineage>
</organism>
<feature type="signal peptide" evidence="9">
    <location>
        <begin position="1"/>
        <end position="23"/>
    </location>
</feature>
<dbReference type="SMART" id="SM00892">
    <property type="entry name" value="Endonuclease_NS"/>
    <property type="match status" value="1"/>
</dbReference>
<keyword evidence="3 8" id="KW-0540">Nuclease</keyword>
<dbReference type="PANTHER" id="PTHR13966:SF5">
    <property type="entry name" value="ENDONUCLEASE G, MITOCHONDRIAL"/>
    <property type="match status" value="1"/>
</dbReference>
<name>A0ABW0MNG1_9BURK</name>
<evidence type="ECO:0000256" key="3">
    <source>
        <dbReference type="ARBA" id="ARBA00022722"/>
    </source>
</evidence>
<dbReference type="InterPro" id="IPR001604">
    <property type="entry name" value="Endo_G_ENPP1-like_dom"/>
</dbReference>
<keyword evidence="5 8" id="KW-0255">Endonuclease</keyword>
<evidence type="ECO:0000256" key="8">
    <source>
        <dbReference type="RuleBase" id="RU366055"/>
    </source>
</evidence>
<evidence type="ECO:0000313" key="13">
    <source>
        <dbReference type="Proteomes" id="UP001596101"/>
    </source>
</evidence>
<evidence type="ECO:0000256" key="2">
    <source>
        <dbReference type="ARBA" id="ARBA00010052"/>
    </source>
</evidence>
<protein>
    <recommendedName>
        <fullName evidence="8">Endonuclease</fullName>
        <ecNumber evidence="8">3.1.30.-</ecNumber>
    </recommendedName>
</protein>
<dbReference type="InterPro" id="IPR020821">
    <property type="entry name" value="ENPP1-3/EXOG-like_nuc-like"/>
</dbReference>
<evidence type="ECO:0000256" key="5">
    <source>
        <dbReference type="ARBA" id="ARBA00022759"/>
    </source>
</evidence>
<dbReference type="EMBL" id="JBHSMR010000013">
    <property type="protein sequence ID" value="MFC5478478.1"/>
    <property type="molecule type" value="Genomic_DNA"/>
</dbReference>
<dbReference type="PANTHER" id="PTHR13966">
    <property type="entry name" value="ENDONUCLEASE RELATED"/>
    <property type="match status" value="1"/>
</dbReference>
<keyword evidence="9" id="KW-0732">Signal</keyword>
<evidence type="ECO:0000256" key="7">
    <source>
        <dbReference type="ARBA" id="ARBA00022842"/>
    </source>
</evidence>
<keyword evidence="4 8" id="KW-0479">Metal-binding</keyword>
<dbReference type="InterPro" id="IPR018524">
    <property type="entry name" value="DNA/RNA_endonuclease_AS"/>
</dbReference>
<evidence type="ECO:0000259" key="11">
    <source>
        <dbReference type="SMART" id="SM00892"/>
    </source>
</evidence>
<evidence type="ECO:0000313" key="12">
    <source>
        <dbReference type="EMBL" id="MFC5478478.1"/>
    </source>
</evidence>
<dbReference type="InterPro" id="IPR044929">
    <property type="entry name" value="DNA/RNA_non-sp_Endonuclease_sf"/>
</dbReference>
<dbReference type="SUPFAM" id="SSF54060">
    <property type="entry name" value="His-Me finger endonucleases"/>
    <property type="match status" value="1"/>
</dbReference>
<dbReference type="Proteomes" id="UP001596101">
    <property type="component" value="Unassembled WGS sequence"/>
</dbReference>
<comment type="similarity">
    <text evidence="2 8">Belongs to the DNA/RNA non-specific endonuclease family.</text>
</comment>
<keyword evidence="13" id="KW-1185">Reference proteome</keyword>
<dbReference type="Pfam" id="PF01223">
    <property type="entry name" value="Endonuclease_NS"/>
    <property type="match status" value="1"/>
</dbReference>
<keyword evidence="7" id="KW-0460">Magnesium</keyword>
<feature type="domain" description="ENPP1-3/EXOG-like endonuclease/phosphodiesterase" evidence="10">
    <location>
        <begin position="54"/>
        <end position="242"/>
    </location>
</feature>
<dbReference type="PROSITE" id="PS01070">
    <property type="entry name" value="NUCLEASE_NON_SPEC"/>
    <property type="match status" value="1"/>
</dbReference>
<proteinExistence type="inferred from homology"/>
<dbReference type="Gene3D" id="3.40.570.10">
    <property type="entry name" value="Extracellular Endonuclease, subunit A"/>
    <property type="match status" value="1"/>
</dbReference>
<dbReference type="EC" id="3.1.30.-" evidence="8"/>
<gene>
    <name evidence="12" type="ORF">ACFPQ5_09785</name>
</gene>
<sequence length="272" mass="30337">MFQKFFAGTALVAGLLAPMLALAANSLCPDHYAGGRAPEIRNPKLAVATRELCYGVFGVMHSGVTRTPLWSAEHLRAENVAAAQGLKRDNAFHPEPRLPRGQRAELDDYARSGYDRGHMTPNGDMPDRVTQRESFTLANMVPQDGDHNRHIWAPIEGAVRKMAKKEGQLYVITGPAYLGTNVRKIGNVLVPTHLYKVVYSPRQGRAAAWFTENRANADIQVIPVAELERIVGIEFLPSLTQQQKERMLALPRIRAKQTNKEPKKYVFPNLFS</sequence>